<proteinExistence type="predicted"/>
<dbReference type="Proteomes" id="UP000001861">
    <property type="component" value="Unassembled WGS sequence"/>
</dbReference>
<dbReference type="HOGENOM" id="CLU_1758710_0_0_1"/>
<name>A8NCI4_COPC7</name>
<evidence type="ECO:0000313" key="2">
    <source>
        <dbReference type="EMBL" id="EAU89277.2"/>
    </source>
</evidence>
<gene>
    <name evidence="2" type="ORF">CC1G_03542</name>
</gene>
<dbReference type="VEuPathDB" id="FungiDB:CC1G_03542"/>
<feature type="signal peptide" evidence="1">
    <location>
        <begin position="1"/>
        <end position="21"/>
    </location>
</feature>
<dbReference type="InParanoid" id="A8NCI4"/>
<evidence type="ECO:0000256" key="1">
    <source>
        <dbReference type="SAM" id="SignalP"/>
    </source>
</evidence>
<evidence type="ECO:0000313" key="3">
    <source>
        <dbReference type="Proteomes" id="UP000001861"/>
    </source>
</evidence>
<accession>A8NCI4</accession>
<keyword evidence="3" id="KW-1185">Reference proteome</keyword>
<dbReference type="EMBL" id="AACS02000009">
    <property type="protein sequence ID" value="EAU89277.2"/>
    <property type="molecule type" value="Genomic_DNA"/>
</dbReference>
<feature type="chain" id="PRO_5002727215" evidence="1">
    <location>
        <begin position="22"/>
        <end position="148"/>
    </location>
</feature>
<reference evidence="2 3" key="1">
    <citation type="journal article" date="2010" name="Proc. Natl. Acad. Sci. U.S.A.">
        <title>Insights into evolution of multicellular fungi from the assembled chromosomes of the mushroom Coprinopsis cinerea (Coprinus cinereus).</title>
        <authorList>
            <person name="Stajich J.E."/>
            <person name="Wilke S.K."/>
            <person name="Ahren D."/>
            <person name="Au C.H."/>
            <person name="Birren B.W."/>
            <person name="Borodovsky M."/>
            <person name="Burns C."/>
            <person name="Canback B."/>
            <person name="Casselton L.A."/>
            <person name="Cheng C.K."/>
            <person name="Deng J."/>
            <person name="Dietrich F.S."/>
            <person name="Fargo D.C."/>
            <person name="Farman M.L."/>
            <person name="Gathman A.C."/>
            <person name="Goldberg J."/>
            <person name="Guigo R."/>
            <person name="Hoegger P.J."/>
            <person name="Hooker J.B."/>
            <person name="Huggins A."/>
            <person name="James T.Y."/>
            <person name="Kamada T."/>
            <person name="Kilaru S."/>
            <person name="Kodira C."/>
            <person name="Kues U."/>
            <person name="Kupfer D."/>
            <person name="Kwan H.S."/>
            <person name="Lomsadze A."/>
            <person name="Li W."/>
            <person name="Lilly W.W."/>
            <person name="Ma L.J."/>
            <person name="Mackey A.J."/>
            <person name="Manning G."/>
            <person name="Martin F."/>
            <person name="Muraguchi H."/>
            <person name="Natvig D.O."/>
            <person name="Palmerini H."/>
            <person name="Ramesh M.A."/>
            <person name="Rehmeyer C.J."/>
            <person name="Roe B.A."/>
            <person name="Shenoy N."/>
            <person name="Stanke M."/>
            <person name="Ter-Hovhannisyan V."/>
            <person name="Tunlid A."/>
            <person name="Velagapudi R."/>
            <person name="Vision T.J."/>
            <person name="Zeng Q."/>
            <person name="Zolan M.E."/>
            <person name="Pukkila P.J."/>
        </authorList>
    </citation>
    <scope>NUCLEOTIDE SEQUENCE [LARGE SCALE GENOMIC DNA]</scope>
    <source>
        <strain evidence="3">Okayama-7 / 130 / ATCC MYA-4618 / FGSC 9003</strain>
    </source>
</reference>
<dbReference type="KEGG" id="cci:CC1G_03542"/>
<organism evidence="2 3">
    <name type="scientific">Coprinopsis cinerea (strain Okayama-7 / 130 / ATCC MYA-4618 / FGSC 9003)</name>
    <name type="common">Inky cap fungus</name>
    <name type="synonym">Hormographiella aspergillata</name>
    <dbReference type="NCBI Taxonomy" id="240176"/>
    <lineage>
        <taxon>Eukaryota</taxon>
        <taxon>Fungi</taxon>
        <taxon>Dikarya</taxon>
        <taxon>Basidiomycota</taxon>
        <taxon>Agaricomycotina</taxon>
        <taxon>Agaricomycetes</taxon>
        <taxon>Agaricomycetidae</taxon>
        <taxon>Agaricales</taxon>
        <taxon>Agaricineae</taxon>
        <taxon>Psathyrellaceae</taxon>
        <taxon>Coprinopsis</taxon>
    </lineage>
</organism>
<keyword evidence="1" id="KW-0732">Signal</keyword>
<dbReference type="AlphaFoldDB" id="A8NCI4"/>
<protein>
    <submittedName>
        <fullName evidence="2">Uncharacterized protein</fullName>
    </submittedName>
</protein>
<dbReference type="GeneID" id="6009015"/>
<sequence>MVRHLLLPVLVTVLTAREAFAAILVGGLCAGIAGPVNDTCLYAQLYRKKGNARIGSLKNAGYVPLHLEGQSSLGFHRMHSALLVPPAAMYMWMSACACDQSSAISRGGQGPLPVTTQGDNYNIPLNFNLNVIGLLVRPPLDSMASSPQ</sequence>
<dbReference type="RefSeq" id="XP_001832528.2">
    <property type="nucleotide sequence ID" value="XM_001832476.2"/>
</dbReference>
<comment type="caution">
    <text evidence="2">The sequence shown here is derived from an EMBL/GenBank/DDBJ whole genome shotgun (WGS) entry which is preliminary data.</text>
</comment>